<dbReference type="EMBL" id="WXEW01000003">
    <property type="protein sequence ID" value="NAS22484.1"/>
    <property type="molecule type" value="Genomic_DNA"/>
</dbReference>
<accession>A0A7C9JBJ5</accession>
<feature type="transmembrane region" description="Helical" evidence="1">
    <location>
        <begin position="40"/>
        <end position="60"/>
    </location>
</feature>
<gene>
    <name evidence="2" type="ORF">GT755_12405</name>
</gene>
<reference evidence="2 3" key="1">
    <citation type="submission" date="2020-01" db="EMBL/GenBank/DDBJ databases">
        <title>Herbidospora sp. NEAU-GS84 nov., a novel actinomycete isolated from soil.</title>
        <authorList>
            <person name="Han L."/>
        </authorList>
    </citation>
    <scope>NUCLEOTIDE SEQUENCE [LARGE SCALE GENOMIC DNA]</scope>
    <source>
        <strain evidence="2 3">NEAU-GS84</strain>
    </source>
</reference>
<name>A0A7C9JBJ5_9ACTN</name>
<keyword evidence="1" id="KW-1133">Transmembrane helix</keyword>
<keyword evidence="3" id="KW-1185">Reference proteome</keyword>
<protein>
    <recommendedName>
        <fullName evidence="4">Pentapeptide repeat-containing protein</fullName>
    </recommendedName>
</protein>
<dbReference type="Proteomes" id="UP000479526">
    <property type="component" value="Unassembled WGS sequence"/>
</dbReference>
<evidence type="ECO:0000256" key="1">
    <source>
        <dbReference type="SAM" id="Phobius"/>
    </source>
</evidence>
<dbReference type="Gene3D" id="2.160.20.80">
    <property type="entry name" value="E3 ubiquitin-protein ligase SopA"/>
    <property type="match status" value="1"/>
</dbReference>
<proteinExistence type="predicted"/>
<dbReference type="RefSeq" id="WP_161479847.1">
    <property type="nucleotide sequence ID" value="NZ_WXEW01000003.1"/>
</dbReference>
<dbReference type="Pfam" id="PF00805">
    <property type="entry name" value="Pentapeptide"/>
    <property type="match status" value="2"/>
</dbReference>
<dbReference type="InterPro" id="IPR001646">
    <property type="entry name" value="5peptide_repeat"/>
</dbReference>
<dbReference type="InterPro" id="IPR051082">
    <property type="entry name" value="Pentapeptide-BTB/POZ_domain"/>
</dbReference>
<organism evidence="2 3">
    <name type="scientific">Herbidospora solisilvae</name>
    <dbReference type="NCBI Taxonomy" id="2696284"/>
    <lineage>
        <taxon>Bacteria</taxon>
        <taxon>Bacillati</taxon>
        <taxon>Actinomycetota</taxon>
        <taxon>Actinomycetes</taxon>
        <taxon>Streptosporangiales</taxon>
        <taxon>Streptosporangiaceae</taxon>
        <taxon>Herbidospora</taxon>
    </lineage>
</organism>
<keyword evidence="1" id="KW-0812">Transmembrane</keyword>
<comment type="caution">
    <text evidence="2">The sequence shown here is derived from an EMBL/GenBank/DDBJ whole genome shotgun (WGS) entry which is preliminary data.</text>
</comment>
<keyword evidence="1" id="KW-0472">Membrane</keyword>
<evidence type="ECO:0000313" key="2">
    <source>
        <dbReference type="EMBL" id="NAS22484.1"/>
    </source>
</evidence>
<dbReference type="PANTHER" id="PTHR14136">
    <property type="entry name" value="BTB_POZ DOMAIN-CONTAINING PROTEIN KCTD9"/>
    <property type="match status" value="1"/>
</dbReference>
<sequence length="329" mass="35068">MKHRKRTRITPPTQAELDELPAEKRYELHQAARQRPWQHVTTISVLLGLLFTAGGLVYTARTWETGQQTLETGREALEATQQQQITDRYAKAVEQLGNDKIEVRIGSLYALARIATDSPADSDTLSEVVVAFILERDRPADLDEGKVWTPSTDVIAAVRALRQVDEGGRVLGESLLAAANFRDANLSRANLAGAYLAGASLLDAYLLETSLTGANLAGANLNGADLTYANLNGADLTDADLIGANLTGADLATAFLTDADLNGADLTSAFLNGADLNGADLTYAELTGANLTGADLTGANLSGADLSRITGMTEQEIRRVATVDQHTKF</sequence>
<evidence type="ECO:0000313" key="3">
    <source>
        <dbReference type="Proteomes" id="UP000479526"/>
    </source>
</evidence>
<evidence type="ECO:0008006" key="4">
    <source>
        <dbReference type="Google" id="ProtNLM"/>
    </source>
</evidence>
<dbReference type="SUPFAM" id="SSF141571">
    <property type="entry name" value="Pentapeptide repeat-like"/>
    <property type="match status" value="1"/>
</dbReference>
<dbReference type="PANTHER" id="PTHR14136:SF17">
    <property type="entry name" value="BTB_POZ DOMAIN-CONTAINING PROTEIN KCTD9"/>
    <property type="match status" value="1"/>
</dbReference>
<dbReference type="AlphaFoldDB" id="A0A7C9JBJ5"/>